<reference evidence="11" key="2">
    <citation type="submission" date="2022-03" db="EMBL/GenBank/DDBJ databases">
        <title>Draft title - Genomic analysis of global carrot germplasm unveils the trajectory of domestication and the origin of high carotenoid orange carrot.</title>
        <authorList>
            <person name="Iorizzo M."/>
            <person name="Ellison S."/>
            <person name="Senalik D."/>
            <person name="Macko-Podgorni A."/>
            <person name="Grzebelus D."/>
            <person name="Bostan H."/>
            <person name="Rolling W."/>
            <person name="Curaba J."/>
            <person name="Simon P."/>
        </authorList>
    </citation>
    <scope>NUCLEOTIDE SEQUENCE</scope>
    <source>
        <tissue evidence="11">Leaf</tissue>
    </source>
</reference>
<dbReference type="GO" id="GO:0005634">
    <property type="term" value="C:nucleus"/>
    <property type="evidence" value="ECO:0007669"/>
    <property type="project" value="UniProtKB-SubCell"/>
</dbReference>
<sequence>MGHHSCCNKQKVKRGLWSPEEDEKLVAYITSYGHGCWSSVPKLAGLQRCGKSCRLRWINYLRPDLKRGSFSPQEAALIIDLHTILGNRWAQIAKHLPGRTDNEVKNFWNSSIKKKLISHDISNKLPPSSTSYLNLPNTTFHDNVILNTSLNPNLPEFSFNSNINYPHVLDDNPDPLYLPSTPSSLTLQAGFDHHGDNDANRDYLHKLERMMIPNYSFDDTNFSLNIPVVPSVPLAQLNYFSTSYHDHDYNANQNQKQKKSHDHDHPSAFGYQPQILDNLDLLDHGHSKHEATNFMARKMKNVPSSSSTYCHDANALMVPKLCHEEIINMPPLSSTIHSGSSTTLAASQMEYSNIDTTTVILSSAASSSSSLKLSPASFVVNLGGLPPNSWPGTPNKT</sequence>
<dbReference type="SUPFAM" id="SSF46689">
    <property type="entry name" value="Homeodomain-like"/>
    <property type="match status" value="1"/>
</dbReference>
<dbReference type="InterPro" id="IPR009057">
    <property type="entry name" value="Homeodomain-like_sf"/>
</dbReference>
<keyword evidence="4" id="KW-0238">DNA-binding</keyword>
<feature type="region of interest" description="Disordered" evidence="7">
    <location>
        <begin position="246"/>
        <end position="268"/>
    </location>
</feature>
<gene>
    <name evidence="10" type="ORF">DCAR_016147</name>
    <name evidence="11" type="ORF">DCAR_0518490</name>
</gene>
<dbReference type="PANTHER" id="PTHR47997:SF87">
    <property type="entry name" value="TRANSCRIPTION FACTOR MYB26"/>
    <property type="match status" value="1"/>
</dbReference>
<evidence type="ECO:0000256" key="5">
    <source>
        <dbReference type="ARBA" id="ARBA00023163"/>
    </source>
</evidence>
<dbReference type="STRING" id="79200.A0A161ZXG8"/>
<feature type="domain" description="Myb-like" evidence="8">
    <location>
        <begin position="62"/>
        <end position="112"/>
    </location>
</feature>
<dbReference type="Gramene" id="KZM92902">
    <property type="protein sequence ID" value="KZM92902"/>
    <property type="gene ID" value="DCAR_016147"/>
</dbReference>
<proteinExistence type="predicted"/>
<dbReference type="AlphaFoldDB" id="A0A161ZXG8"/>
<keyword evidence="3" id="KW-0805">Transcription regulation</keyword>
<dbReference type="CDD" id="cd00167">
    <property type="entry name" value="SANT"/>
    <property type="match status" value="2"/>
</dbReference>
<dbReference type="GO" id="GO:0003677">
    <property type="term" value="F:DNA binding"/>
    <property type="evidence" value="ECO:0007669"/>
    <property type="project" value="UniProtKB-KW"/>
</dbReference>
<dbReference type="SMART" id="SM00717">
    <property type="entry name" value="SANT"/>
    <property type="match status" value="2"/>
</dbReference>
<dbReference type="Pfam" id="PF00249">
    <property type="entry name" value="Myb_DNA-binding"/>
    <property type="match status" value="2"/>
</dbReference>
<dbReference type="PROSITE" id="PS50090">
    <property type="entry name" value="MYB_LIKE"/>
    <property type="match status" value="2"/>
</dbReference>
<evidence type="ECO:0000259" key="8">
    <source>
        <dbReference type="PROSITE" id="PS50090"/>
    </source>
</evidence>
<evidence type="ECO:0000256" key="7">
    <source>
        <dbReference type="SAM" id="MobiDB-lite"/>
    </source>
</evidence>
<evidence type="ECO:0000256" key="1">
    <source>
        <dbReference type="ARBA" id="ARBA00004123"/>
    </source>
</evidence>
<keyword evidence="5" id="KW-0804">Transcription</keyword>
<keyword evidence="12" id="KW-1185">Reference proteome</keyword>
<feature type="domain" description="Myb-like" evidence="8">
    <location>
        <begin position="9"/>
        <end position="61"/>
    </location>
</feature>
<dbReference type="OrthoDB" id="2143914at2759"/>
<dbReference type="InterPro" id="IPR051953">
    <property type="entry name" value="Plant_SW-associated_TFs"/>
</dbReference>
<evidence type="ECO:0000313" key="10">
    <source>
        <dbReference type="EMBL" id="KZM92902.1"/>
    </source>
</evidence>
<feature type="domain" description="HTH myb-type" evidence="9">
    <location>
        <begin position="66"/>
        <end position="116"/>
    </location>
</feature>
<dbReference type="EMBL" id="LNRQ01000005">
    <property type="protein sequence ID" value="KZM92902.1"/>
    <property type="molecule type" value="Genomic_DNA"/>
</dbReference>
<dbReference type="EMBL" id="CP093347">
    <property type="protein sequence ID" value="WOG99142.1"/>
    <property type="molecule type" value="Genomic_DNA"/>
</dbReference>
<comment type="subcellular location">
    <subcellularLocation>
        <location evidence="1">Nucleus</location>
    </subcellularLocation>
</comment>
<dbReference type="FunFam" id="1.10.10.60:FF:000140">
    <property type="entry name" value="Myb transcription factor"/>
    <property type="match status" value="1"/>
</dbReference>
<evidence type="ECO:0000256" key="4">
    <source>
        <dbReference type="ARBA" id="ARBA00023125"/>
    </source>
</evidence>
<dbReference type="PANTHER" id="PTHR47997">
    <property type="entry name" value="MYB DOMAIN PROTEIN 55"/>
    <property type="match status" value="1"/>
</dbReference>
<evidence type="ECO:0000313" key="12">
    <source>
        <dbReference type="Proteomes" id="UP000077755"/>
    </source>
</evidence>
<dbReference type="Proteomes" id="UP000077755">
    <property type="component" value="Chromosome 5"/>
</dbReference>
<feature type="domain" description="HTH myb-type" evidence="9">
    <location>
        <begin position="9"/>
        <end position="65"/>
    </location>
</feature>
<dbReference type="PROSITE" id="PS51294">
    <property type="entry name" value="HTH_MYB"/>
    <property type="match status" value="2"/>
</dbReference>
<dbReference type="KEGG" id="dcr:108222388"/>
<dbReference type="FunFam" id="1.10.10.60:FF:000185">
    <property type="entry name" value="MYB transcription factor"/>
    <property type="match status" value="1"/>
</dbReference>
<dbReference type="InterPro" id="IPR001005">
    <property type="entry name" value="SANT/Myb"/>
</dbReference>
<evidence type="ECO:0000313" key="11">
    <source>
        <dbReference type="EMBL" id="WOG99142.1"/>
    </source>
</evidence>
<organism evidence="10">
    <name type="scientific">Daucus carota subsp. sativus</name>
    <name type="common">Carrot</name>
    <dbReference type="NCBI Taxonomy" id="79200"/>
    <lineage>
        <taxon>Eukaryota</taxon>
        <taxon>Viridiplantae</taxon>
        <taxon>Streptophyta</taxon>
        <taxon>Embryophyta</taxon>
        <taxon>Tracheophyta</taxon>
        <taxon>Spermatophyta</taxon>
        <taxon>Magnoliopsida</taxon>
        <taxon>eudicotyledons</taxon>
        <taxon>Gunneridae</taxon>
        <taxon>Pentapetalae</taxon>
        <taxon>asterids</taxon>
        <taxon>campanulids</taxon>
        <taxon>Apiales</taxon>
        <taxon>Apiaceae</taxon>
        <taxon>Apioideae</taxon>
        <taxon>Scandiceae</taxon>
        <taxon>Daucinae</taxon>
        <taxon>Daucus</taxon>
        <taxon>Daucus sect. Daucus</taxon>
    </lineage>
</organism>
<evidence type="ECO:0000256" key="2">
    <source>
        <dbReference type="ARBA" id="ARBA00022737"/>
    </source>
</evidence>
<protein>
    <submittedName>
        <fullName evidence="10">Uncharacterized protein</fullName>
    </submittedName>
</protein>
<accession>A0A161ZXG8</accession>
<keyword evidence="6" id="KW-0539">Nucleus</keyword>
<evidence type="ECO:0000256" key="6">
    <source>
        <dbReference type="ARBA" id="ARBA00023242"/>
    </source>
</evidence>
<dbReference type="Gene3D" id="1.10.10.60">
    <property type="entry name" value="Homeodomain-like"/>
    <property type="match status" value="2"/>
</dbReference>
<keyword evidence="2" id="KW-0677">Repeat</keyword>
<dbReference type="InterPro" id="IPR017930">
    <property type="entry name" value="Myb_dom"/>
</dbReference>
<reference evidence="10" key="1">
    <citation type="journal article" date="2016" name="Nat. Genet.">
        <title>A high-quality carrot genome assembly provides new insights into carotenoid accumulation and asterid genome evolution.</title>
        <authorList>
            <person name="Iorizzo M."/>
            <person name="Ellison S."/>
            <person name="Senalik D."/>
            <person name="Zeng P."/>
            <person name="Satapoomin P."/>
            <person name="Huang J."/>
            <person name="Bowman M."/>
            <person name="Iovene M."/>
            <person name="Sanseverino W."/>
            <person name="Cavagnaro P."/>
            <person name="Yildiz M."/>
            <person name="Macko-Podgorni A."/>
            <person name="Moranska E."/>
            <person name="Grzebelus E."/>
            <person name="Grzebelus D."/>
            <person name="Ashrafi H."/>
            <person name="Zheng Z."/>
            <person name="Cheng S."/>
            <person name="Spooner D."/>
            <person name="Van Deynze A."/>
            <person name="Simon P."/>
        </authorList>
    </citation>
    <scope>NUCLEOTIDE SEQUENCE [LARGE SCALE GENOMIC DNA]</scope>
    <source>
        <tissue evidence="10">Leaf</tissue>
    </source>
</reference>
<evidence type="ECO:0000259" key="9">
    <source>
        <dbReference type="PROSITE" id="PS51294"/>
    </source>
</evidence>
<evidence type="ECO:0000256" key="3">
    <source>
        <dbReference type="ARBA" id="ARBA00023015"/>
    </source>
</evidence>
<name>A0A161ZXG8_DAUCS</name>